<dbReference type="Proteomes" id="UP000199028">
    <property type="component" value="Unassembled WGS sequence"/>
</dbReference>
<gene>
    <name evidence="3" type="ORF">SAMN05216195_101624</name>
</gene>
<feature type="compositionally biased region" description="Basic residues" evidence="1">
    <location>
        <begin position="32"/>
        <end position="41"/>
    </location>
</feature>
<keyword evidence="2" id="KW-0472">Membrane</keyword>
<keyword evidence="2" id="KW-1133">Transmembrane helix</keyword>
<dbReference type="AlphaFoldDB" id="A0A1H9BXT2"/>
<organism evidence="3 4">
    <name type="scientific">Lentzea flaviverrucosa</name>
    <dbReference type="NCBI Taxonomy" id="200379"/>
    <lineage>
        <taxon>Bacteria</taxon>
        <taxon>Bacillati</taxon>
        <taxon>Actinomycetota</taxon>
        <taxon>Actinomycetes</taxon>
        <taxon>Pseudonocardiales</taxon>
        <taxon>Pseudonocardiaceae</taxon>
        <taxon>Lentzea</taxon>
    </lineage>
</organism>
<proteinExistence type="predicted"/>
<evidence type="ECO:0000256" key="2">
    <source>
        <dbReference type="SAM" id="Phobius"/>
    </source>
</evidence>
<accession>A0A1H9BXT2</accession>
<name>A0A1H9BXT2_9PSEU</name>
<keyword evidence="2" id="KW-0812">Transmembrane</keyword>
<protein>
    <submittedName>
        <fullName evidence="3">Uncharacterized protein</fullName>
    </submittedName>
</protein>
<sequence>MVHEDELRAIFSALRSQTAPPGSGSAADLIRRSRARRSRRRTAAVAGSVAATAGILVLALAFLPVTPSTPVDPGPSLQAPTSTTDGVLTTPDGTPAPHRTTPGVPVTTTTGMPPPAP</sequence>
<feature type="region of interest" description="Disordered" evidence="1">
    <location>
        <begin position="67"/>
        <end position="117"/>
    </location>
</feature>
<dbReference type="EMBL" id="FOFT01000001">
    <property type="protein sequence ID" value="SEP93674.1"/>
    <property type="molecule type" value="Genomic_DNA"/>
</dbReference>
<feature type="compositionally biased region" description="Polar residues" evidence="1">
    <location>
        <begin position="78"/>
        <end position="87"/>
    </location>
</feature>
<evidence type="ECO:0000313" key="3">
    <source>
        <dbReference type="EMBL" id="SEP93674.1"/>
    </source>
</evidence>
<dbReference type="RefSeq" id="WP_090063010.1">
    <property type="nucleotide sequence ID" value="NZ_FOFT01000001.1"/>
</dbReference>
<feature type="compositionally biased region" description="Low complexity" evidence="1">
    <location>
        <begin position="100"/>
        <end position="111"/>
    </location>
</feature>
<feature type="region of interest" description="Disordered" evidence="1">
    <location>
        <begin position="13"/>
        <end position="41"/>
    </location>
</feature>
<reference evidence="4" key="1">
    <citation type="submission" date="2016-10" db="EMBL/GenBank/DDBJ databases">
        <authorList>
            <person name="Varghese N."/>
            <person name="Submissions S."/>
        </authorList>
    </citation>
    <scope>NUCLEOTIDE SEQUENCE [LARGE SCALE GENOMIC DNA]</scope>
    <source>
        <strain evidence="4">CGMCC 4.578</strain>
    </source>
</reference>
<evidence type="ECO:0000313" key="4">
    <source>
        <dbReference type="Proteomes" id="UP000199028"/>
    </source>
</evidence>
<feature type="transmembrane region" description="Helical" evidence="2">
    <location>
        <begin position="42"/>
        <end position="63"/>
    </location>
</feature>
<evidence type="ECO:0000256" key="1">
    <source>
        <dbReference type="SAM" id="MobiDB-lite"/>
    </source>
</evidence>
<keyword evidence="4" id="KW-1185">Reference proteome</keyword>